<evidence type="ECO:0000313" key="3">
    <source>
        <dbReference type="Proteomes" id="UP000009005"/>
    </source>
</evidence>
<dbReference type="RefSeq" id="WP_014849886.1">
    <property type="nucleotide sequence ID" value="NC_018149.1"/>
</dbReference>
<feature type="domain" description="DUF31" evidence="1">
    <location>
        <begin position="113"/>
        <end position="410"/>
    </location>
</feature>
<sequence length="501" mass="57692">MALNVFVKWGLPVVVGIGGVVGYSINNSHHIKGSGVANSEAQYNSALDVDNVSYTEEVPQLQETVWALQQSHHPVQEQLREKETNRERIKAEAKQALDKIHEYTFRIFSPCGAGTGWILDYQLPEGNKKYPTVWYIATNAHVIKNLKFSDNPYHQEMNTSVARNRRLRYAYWRNRYEHLSLWDDATCEPANRYGYFDLSLSKSNLGPKMGLDKGMYFNEKILEPRLFYVATNFLKEDESVGVKKENYRDFAILEIEFKDEDYARQVTDGFADKYKVDSTDAINVFAKPLESRYSLEDLKNYDENLYNLGYPGSYMGKKEKFAHHDNFNEEALEAAKLAGDRYNWYYDAGEQRTFGFLDAKRISRGEKKWAGKTKTRVGHFYMVREHKWQNLSPGSSGSMYTDKDGNMLGVKSVREASESGGKHSFITPLRSDRINKGEKGTLLSPAYDLIKGVDGQISSYKSQVETYVLNKNRNTWLNARHWEHITNDNKHTVKQVWLKGS</sequence>
<dbReference type="Pfam" id="PF01732">
    <property type="entry name" value="Mycop_pep_DUF31"/>
    <property type="match status" value="1"/>
</dbReference>
<evidence type="ECO:0000313" key="2">
    <source>
        <dbReference type="EMBL" id="AFN65176.1"/>
    </source>
</evidence>
<dbReference type="HOGENOM" id="CLU_026987_1_0_14"/>
<organism evidence="2 3">
    <name type="scientific">Mycoplasma wenyonii (strain Massachusetts)</name>
    <name type="common">Eperythrozoon wenyonii</name>
    <dbReference type="NCBI Taxonomy" id="1197325"/>
    <lineage>
        <taxon>Bacteria</taxon>
        <taxon>Bacillati</taxon>
        <taxon>Mycoplasmatota</taxon>
        <taxon>Mollicutes</taxon>
        <taxon>Mycoplasmataceae</taxon>
        <taxon>Mycoplasma</taxon>
    </lineage>
</organism>
<protein>
    <recommendedName>
        <fullName evidence="1">DUF31 domain-containing protein</fullName>
    </recommendedName>
</protein>
<dbReference type="EMBL" id="CP003703">
    <property type="protein sequence ID" value="AFN65176.1"/>
    <property type="molecule type" value="Genomic_DNA"/>
</dbReference>
<name>I6YB29_MYCWM</name>
<dbReference type="InterPro" id="IPR022382">
    <property type="entry name" value="Mycoplasma_peptidase_DUF31"/>
</dbReference>
<dbReference type="Proteomes" id="UP000009005">
    <property type="component" value="Chromosome"/>
</dbReference>
<gene>
    <name evidence="2" type="ordered locus">WEN_01915</name>
</gene>
<dbReference type="PATRIC" id="fig|1197325.3.peg.414"/>
<dbReference type="AlphaFoldDB" id="I6YB29"/>
<evidence type="ECO:0000259" key="1">
    <source>
        <dbReference type="Pfam" id="PF01732"/>
    </source>
</evidence>
<reference evidence="2 3" key="1">
    <citation type="journal article" date="2012" name="J. Bacteriol.">
        <title>Complete genome sequence of Mycoplasma wenyonii strain Massachusetts.</title>
        <authorList>
            <person name="Dos Santos A.P."/>
            <person name="Guimaraes A.M."/>
            <person name="do Nascimento N.C."/>
            <person name="Sanmiguel P.J."/>
            <person name="Messick J.B."/>
        </authorList>
    </citation>
    <scope>NUCLEOTIDE SEQUENCE [LARGE SCALE GENOMIC DNA]</scope>
    <source>
        <strain evidence="2 3">Massachusetts</strain>
    </source>
</reference>
<dbReference type="KEGG" id="mwe:WEN_01915"/>
<keyword evidence="3" id="KW-1185">Reference proteome</keyword>
<dbReference type="STRING" id="1197325.WEN_01915"/>
<dbReference type="NCBIfam" id="NF045841">
    <property type="entry name" value="Ig_SerProt_MIP"/>
    <property type="match status" value="1"/>
</dbReference>
<proteinExistence type="predicted"/>
<accession>I6YB29</accession>